<dbReference type="AlphaFoldDB" id="W4FB34"/>
<feature type="domain" description="DUF7769" evidence="1">
    <location>
        <begin position="7"/>
        <end position="59"/>
    </location>
</feature>
<gene>
    <name evidence="2" type="ORF">H257_18448</name>
</gene>
<dbReference type="RefSeq" id="XP_009845806.1">
    <property type="nucleotide sequence ID" value="XM_009847504.1"/>
</dbReference>
<reference evidence="2" key="1">
    <citation type="submission" date="2013-12" db="EMBL/GenBank/DDBJ databases">
        <title>The Genome Sequence of Aphanomyces astaci APO3.</title>
        <authorList>
            <consortium name="The Broad Institute Genomics Platform"/>
            <person name="Russ C."/>
            <person name="Tyler B."/>
            <person name="van West P."/>
            <person name="Dieguez-Uribeondo J."/>
            <person name="Young S.K."/>
            <person name="Zeng Q."/>
            <person name="Gargeya S."/>
            <person name="Fitzgerald M."/>
            <person name="Abouelleil A."/>
            <person name="Alvarado L."/>
            <person name="Chapman S.B."/>
            <person name="Gainer-Dewar J."/>
            <person name="Goldberg J."/>
            <person name="Griggs A."/>
            <person name="Gujja S."/>
            <person name="Hansen M."/>
            <person name="Howarth C."/>
            <person name="Imamovic A."/>
            <person name="Ireland A."/>
            <person name="Larimer J."/>
            <person name="McCowan C."/>
            <person name="Murphy C."/>
            <person name="Pearson M."/>
            <person name="Poon T.W."/>
            <person name="Priest M."/>
            <person name="Roberts A."/>
            <person name="Saif S."/>
            <person name="Shea T."/>
            <person name="Sykes S."/>
            <person name="Wortman J."/>
            <person name="Nusbaum C."/>
            <person name="Birren B."/>
        </authorList>
    </citation>
    <scope>NUCLEOTIDE SEQUENCE [LARGE SCALE GENOMIC DNA]</scope>
    <source>
        <strain evidence="2">APO3</strain>
    </source>
</reference>
<dbReference type="PANTHER" id="PTHR33889">
    <property type="entry name" value="OS04G0681850 PROTEIN"/>
    <property type="match status" value="1"/>
</dbReference>
<dbReference type="EMBL" id="KI913279">
    <property type="protein sequence ID" value="ETV64710.1"/>
    <property type="molecule type" value="Genomic_DNA"/>
</dbReference>
<organism evidence="2">
    <name type="scientific">Aphanomyces astaci</name>
    <name type="common">Crayfish plague agent</name>
    <dbReference type="NCBI Taxonomy" id="112090"/>
    <lineage>
        <taxon>Eukaryota</taxon>
        <taxon>Sar</taxon>
        <taxon>Stramenopiles</taxon>
        <taxon>Oomycota</taxon>
        <taxon>Saprolegniomycetes</taxon>
        <taxon>Saprolegniales</taxon>
        <taxon>Verrucalvaceae</taxon>
        <taxon>Aphanomyces</taxon>
    </lineage>
</organism>
<dbReference type="OrthoDB" id="103147at2759"/>
<dbReference type="PANTHER" id="PTHR33889:SF7">
    <property type="entry name" value="OS04G0681850 PROTEIN"/>
    <property type="match status" value="1"/>
</dbReference>
<evidence type="ECO:0000313" key="2">
    <source>
        <dbReference type="EMBL" id="ETV64710.1"/>
    </source>
</evidence>
<sequence>MRAKKDLTDNNRTTILHQLLARRVDHKTLPRGALADVAVSFGVDRSTVRRIWLSAPSCSRPVRQASPVPACLLKEKGRSGRNLKHDSVAARLKLVPKTRRSIAAAMSMPKSTLQDYYRRGIFVKYSSTVKPTLTDSNKAVRLKWAADTDGFQQGRSTQVGN</sequence>
<accession>W4FB34</accession>
<evidence type="ECO:0000259" key="1">
    <source>
        <dbReference type="Pfam" id="PF24964"/>
    </source>
</evidence>
<dbReference type="VEuPathDB" id="FungiDB:H257_18448"/>
<dbReference type="GeneID" id="20820444"/>
<proteinExistence type="predicted"/>
<dbReference type="InterPro" id="IPR056671">
    <property type="entry name" value="DUF7769"/>
</dbReference>
<protein>
    <recommendedName>
        <fullName evidence="1">DUF7769 domain-containing protein</fullName>
    </recommendedName>
</protein>
<dbReference type="Pfam" id="PF24964">
    <property type="entry name" value="DUF7769"/>
    <property type="match status" value="1"/>
</dbReference>
<name>W4FB34_APHAT</name>